<keyword evidence="1" id="KW-0472">Membrane</keyword>
<accession>A0A0L8I6T3</accession>
<feature type="transmembrane region" description="Helical" evidence="1">
    <location>
        <begin position="34"/>
        <end position="53"/>
    </location>
</feature>
<dbReference type="AlphaFoldDB" id="A0A0L8I6T3"/>
<keyword evidence="1" id="KW-1133">Transmembrane helix</keyword>
<dbReference type="InterPro" id="IPR036398">
    <property type="entry name" value="CA_dom_sf"/>
</dbReference>
<gene>
    <name evidence="2" type="ORF">OCBIM_22031007mg</name>
</gene>
<evidence type="ECO:0000256" key="1">
    <source>
        <dbReference type="SAM" id="Phobius"/>
    </source>
</evidence>
<protein>
    <submittedName>
        <fullName evidence="2">Uncharacterized protein</fullName>
    </submittedName>
</protein>
<sequence>MCVCVCVCVCLCVCIHIFFYNAELYPNFSDSIRAPHGIAALSLLVKVGTYVYVSASMHVIIQKYACSAGCCYSCVKWHTISYVLSTMIQDFTIVIRQ</sequence>
<evidence type="ECO:0000313" key="2">
    <source>
        <dbReference type="EMBL" id="KOF97167.1"/>
    </source>
</evidence>
<keyword evidence="1" id="KW-0812">Transmembrane</keyword>
<organism evidence="2">
    <name type="scientific">Octopus bimaculoides</name>
    <name type="common">California two-spotted octopus</name>
    <dbReference type="NCBI Taxonomy" id="37653"/>
    <lineage>
        <taxon>Eukaryota</taxon>
        <taxon>Metazoa</taxon>
        <taxon>Spiralia</taxon>
        <taxon>Lophotrochozoa</taxon>
        <taxon>Mollusca</taxon>
        <taxon>Cephalopoda</taxon>
        <taxon>Coleoidea</taxon>
        <taxon>Octopodiformes</taxon>
        <taxon>Octopoda</taxon>
        <taxon>Incirrata</taxon>
        <taxon>Octopodidae</taxon>
        <taxon>Octopus</taxon>
    </lineage>
</organism>
<dbReference type="SUPFAM" id="SSF51069">
    <property type="entry name" value="Carbonic anhydrase"/>
    <property type="match status" value="1"/>
</dbReference>
<dbReference type="EMBL" id="KQ416382">
    <property type="protein sequence ID" value="KOF97167.1"/>
    <property type="molecule type" value="Genomic_DNA"/>
</dbReference>
<proteinExistence type="predicted"/>
<name>A0A0L8I6T3_OCTBM</name>
<reference evidence="2" key="1">
    <citation type="submission" date="2015-07" db="EMBL/GenBank/DDBJ databases">
        <title>MeaNS - Measles Nucleotide Surveillance Program.</title>
        <authorList>
            <person name="Tran T."/>
            <person name="Druce J."/>
        </authorList>
    </citation>
    <scope>NUCLEOTIDE SEQUENCE</scope>
    <source>
        <strain evidence="2">UCB-OBI-ISO-001</strain>
        <tissue evidence="2">Gonad</tissue>
    </source>
</reference>